<dbReference type="Pfam" id="PF00027">
    <property type="entry name" value="cNMP_binding"/>
    <property type="match status" value="1"/>
</dbReference>
<evidence type="ECO:0000313" key="2">
    <source>
        <dbReference type="EMBL" id="MBB4807176.1"/>
    </source>
</evidence>
<reference evidence="2 3" key="1">
    <citation type="submission" date="2020-08" db="EMBL/GenBank/DDBJ databases">
        <title>Functional genomics of gut bacteria from endangered species of beetles.</title>
        <authorList>
            <person name="Carlos-Shanley C."/>
        </authorList>
    </citation>
    <scope>NUCLEOTIDE SEQUENCE [LARGE SCALE GENOMIC DNA]</scope>
    <source>
        <strain evidence="2 3">S00151</strain>
    </source>
</reference>
<proteinExistence type="predicted"/>
<dbReference type="InterPro" id="IPR000595">
    <property type="entry name" value="cNMP-bd_dom"/>
</dbReference>
<comment type="caution">
    <text evidence="2">The sequence shown here is derived from an EMBL/GenBank/DDBJ whole genome shotgun (WGS) entry which is preliminary data.</text>
</comment>
<dbReference type="CDD" id="cd00038">
    <property type="entry name" value="CAP_ED"/>
    <property type="match status" value="1"/>
</dbReference>
<dbReference type="AlphaFoldDB" id="A0A840KDD8"/>
<dbReference type="InterPro" id="IPR014710">
    <property type="entry name" value="RmlC-like_jellyroll"/>
</dbReference>
<dbReference type="EMBL" id="JACHLE010000003">
    <property type="protein sequence ID" value="MBB4807176.1"/>
    <property type="molecule type" value="Genomic_DNA"/>
</dbReference>
<evidence type="ECO:0000259" key="1">
    <source>
        <dbReference type="PROSITE" id="PS50042"/>
    </source>
</evidence>
<name>A0A840KDD8_9FLAO</name>
<dbReference type="Gene3D" id="2.60.120.10">
    <property type="entry name" value="Jelly Rolls"/>
    <property type="match status" value="1"/>
</dbReference>
<dbReference type="InterPro" id="IPR018490">
    <property type="entry name" value="cNMP-bd_dom_sf"/>
</dbReference>
<dbReference type="SUPFAM" id="SSF51206">
    <property type="entry name" value="cAMP-binding domain-like"/>
    <property type="match status" value="1"/>
</dbReference>
<dbReference type="RefSeq" id="WP_184189850.1">
    <property type="nucleotide sequence ID" value="NZ_JACHLE010000003.1"/>
</dbReference>
<dbReference type="PROSITE" id="PS50042">
    <property type="entry name" value="CNMP_BINDING_3"/>
    <property type="match status" value="1"/>
</dbReference>
<dbReference type="Proteomes" id="UP000592180">
    <property type="component" value="Unassembled WGS sequence"/>
</dbReference>
<keyword evidence="3" id="KW-1185">Reference proteome</keyword>
<sequence length="192" mass="22643">MVAHFLKYLKDKFPINDDELEMFRQVCSVKKLRRRQYLLQEGDVWNKNAFVSKGVLRTYRVDEKGVEHIIQFSIENWWAGDRQSYHTGLPSTFNIEALEDSEIVLIPKADFDRLQVEIPKFGEFTRVLLERSFIASQNRIHASISYTAEEKYADFIKTYPDITNRIPQHMIASYLGISPETISRIRNHMVRK</sequence>
<evidence type="ECO:0000313" key="3">
    <source>
        <dbReference type="Proteomes" id="UP000592180"/>
    </source>
</evidence>
<organism evidence="2 3">
    <name type="scientific">Chryseobacterium defluvii</name>
    <dbReference type="NCBI Taxonomy" id="160396"/>
    <lineage>
        <taxon>Bacteria</taxon>
        <taxon>Pseudomonadati</taxon>
        <taxon>Bacteroidota</taxon>
        <taxon>Flavobacteriia</taxon>
        <taxon>Flavobacteriales</taxon>
        <taxon>Weeksellaceae</taxon>
        <taxon>Chryseobacterium group</taxon>
        <taxon>Chryseobacterium</taxon>
    </lineage>
</organism>
<feature type="domain" description="Cyclic nucleotide-binding" evidence="1">
    <location>
        <begin position="36"/>
        <end position="114"/>
    </location>
</feature>
<accession>A0A840KDD8</accession>
<gene>
    <name evidence="2" type="ORF">HNP38_002480</name>
</gene>
<protein>
    <submittedName>
        <fullName evidence="2">CRP-like cAMP-binding protein</fullName>
    </submittedName>
</protein>